<dbReference type="InterPro" id="IPR017665">
    <property type="entry name" value="Guanylate_kinase"/>
</dbReference>
<comment type="catalytic activity">
    <reaction evidence="12 13">
        <text>GMP + ATP = GDP + ADP</text>
        <dbReference type="Rhea" id="RHEA:20780"/>
        <dbReference type="ChEBI" id="CHEBI:30616"/>
        <dbReference type="ChEBI" id="CHEBI:58115"/>
        <dbReference type="ChEBI" id="CHEBI:58189"/>
        <dbReference type="ChEBI" id="CHEBI:456216"/>
        <dbReference type="EC" id="2.7.4.8"/>
    </reaction>
</comment>
<keyword evidence="7 13" id="KW-0808">Transferase</keyword>
<evidence type="ECO:0000256" key="7">
    <source>
        <dbReference type="ARBA" id="ARBA00022679"/>
    </source>
</evidence>
<evidence type="ECO:0000256" key="9">
    <source>
        <dbReference type="ARBA" id="ARBA00022777"/>
    </source>
</evidence>
<feature type="binding site" evidence="13">
    <location>
        <begin position="15"/>
        <end position="22"/>
    </location>
    <ligand>
        <name>ATP</name>
        <dbReference type="ChEBI" id="CHEBI:30616"/>
    </ligand>
</feature>
<evidence type="ECO:0000256" key="5">
    <source>
        <dbReference type="ARBA" id="ARBA00016296"/>
    </source>
</evidence>
<dbReference type="Pfam" id="PF00625">
    <property type="entry name" value="Guanylate_kin"/>
    <property type="match status" value="1"/>
</dbReference>
<dbReference type="Gene3D" id="3.30.63.10">
    <property type="entry name" value="Guanylate Kinase phosphate binding domain"/>
    <property type="match status" value="1"/>
</dbReference>
<gene>
    <name evidence="13 15" type="primary">gmk</name>
    <name evidence="15" type="ORF">HY768_05965</name>
</gene>
<dbReference type="PANTHER" id="PTHR23117">
    <property type="entry name" value="GUANYLATE KINASE-RELATED"/>
    <property type="match status" value="1"/>
</dbReference>
<reference evidence="15" key="1">
    <citation type="submission" date="2020-07" db="EMBL/GenBank/DDBJ databases">
        <title>Huge and variable diversity of episymbiotic CPR bacteria and DPANN archaea in groundwater ecosystems.</title>
        <authorList>
            <person name="He C.Y."/>
            <person name="Keren R."/>
            <person name="Whittaker M."/>
            <person name="Farag I.F."/>
            <person name="Doudna J."/>
            <person name="Cate J.H.D."/>
            <person name="Banfield J.F."/>
        </authorList>
    </citation>
    <scope>NUCLEOTIDE SEQUENCE</scope>
    <source>
        <strain evidence="15">NC_groundwater_1520_Pr4_B-0.1um_53_5</strain>
    </source>
</reference>
<dbReference type="FunFam" id="3.30.63.10:FF:000005">
    <property type="entry name" value="Guanylate kinase"/>
    <property type="match status" value="1"/>
</dbReference>
<evidence type="ECO:0000256" key="12">
    <source>
        <dbReference type="ARBA" id="ARBA00048594"/>
    </source>
</evidence>
<dbReference type="InterPro" id="IPR008145">
    <property type="entry name" value="GK/Ca_channel_bsu"/>
</dbReference>
<dbReference type="Proteomes" id="UP000736328">
    <property type="component" value="Unassembled WGS sequence"/>
</dbReference>
<protein>
    <recommendedName>
        <fullName evidence="5 13">Guanylate kinase</fullName>
        <ecNumber evidence="4 13">2.7.4.8</ecNumber>
    </recommendedName>
    <alternativeName>
        <fullName evidence="11 13">GMP kinase</fullName>
    </alternativeName>
</protein>
<proteinExistence type="inferred from homology"/>
<dbReference type="PROSITE" id="PS00856">
    <property type="entry name" value="GUANYLATE_KINASE_1"/>
    <property type="match status" value="1"/>
</dbReference>
<dbReference type="PROSITE" id="PS50052">
    <property type="entry name" value="GUANYLATE_KINASE_2"/>
    <property type="match status" value="1"/>
</dbReference>
<evidence type="ECO:0000256" key="13">
    <source>
        <dbReference type="HAMAP-Rule" id="MF_00328"/>
    </source>
</evidence>
<evidence type="ECO:0000256" key="6">
    <source>
        <dbReference type="ARBA" id="ARBA00022490"/>
    </source>
</evidence>
<feature type="domain" description="Guanylate kinase-like" evidence="14">
    <location>
        <begin position="8"/>
        <end position="186"/>
    </location>
</feature>
<keyword evidence="9 13" id="KW-0418">Kinase</keyword>
<dbReference type="EMBL" id="JACQXR010000078">
    <property type="protein sequence ID" value="MBI4726753.1"/>
    <property type="molecule type" value="Genomic_DNA"/>
</dbReference>
<name>A0A933MK89_UNCT6</name>
<evidence type="ECO:0000259" key="14">
    <source>
        <dbReference type="PROSITE" id="PS50052"/>
    </source>
</evidence>
<dbReference type="GO" id="GO:0005829">
    <property type="term" value="C:cytosol"/>
    <property type="evidence" value="ECO:0007669"/>
    <property type="project" value="TreeGrafter"/>
</dbReference>
<comment type="similarity">
    <text evidence="3 13">Belongs to the guanylate kinase family.</text>
</comment>
<organism evidence="15 16">
    <name type="scientific">candidate division TA06 bacterium</name>
    <dbReference type="NCBI Taxonomy" id="2250710"/>
    <lineage>
        <taxon>Bacteria</taxon>
        <taxon>Bacteria division TA06</taxon>
    </lineage>
</organism>
<dbReference type="InterPro" id="IPR020590">
    <property type="entry name" value="Guanylate_kinase_CS"/>
</dbReference>
<evidence type="ECO:0000256" key="10">
    <source>
        <dbReference type="ARBA" id="ARBA00022840"/>
    </source>
</evidence>
<evidence type="ECO:0000256" key="8">
    <source>
        <dbReference type="ARBA" id="ARBA00022741"/>
    </source>
</evidence>
<dbReference type="NCBIfam" id="TIGR03263">
    <property type="entry name" value="guanyl_kin"/>
    <property type="match status" value="1"/>
</dbReference>
<keyword evidence="10 13" id="KW-0067">ATP-binding</keyword>
<dbReference type="CDD" id="cd00071">
    <property type="entry name" value="GMPK"/>
    <property type="match status" value="1"/>
</dbReference>
<dbReference type="Gene3D" id="3.40.50.300">
    <property type="entry name" value="P-loop containing nucleotide triphosphate hydrolases"/>
    <property type="match status" value="1"/>
</dbReference>
<dbReference type="HAMAP" id="MF_00328">
    <property type="entry name" value="Guanylate_kinase"/>
    <property type="match status" value="1"/>
</dbReference>
<evidence type="ECO:0000256" key="2">
    <source>
        <dbReference type="ARBA" id="ARBA00004496"/>
    </source>
</evidence>
<comment type="caution">
    <text evidence="15">The sequence shown here is derived from an EMBL/GenBank/DDBJ whole genome shotgun (WGS) entry which is preliminary data.</text>
</comment>
<dbReference type="AlphaFoldDB" id="A0A933MK89"/>
<evidence type="ECO:0000313" key="15">
    <source>
        <dbReference type="EMBL" id="MBI4726753.1"/>
    </source>
</evidence>
<dbReference type="EC" id="2.7.4.8" evidence="4 13"/>
<dbReference type="InterPro" id="IPR008144">
    <property type="entry name" value="Guanylate_kin-like_dom"/>
</dbReference>
<keyword evidence="6 13" id="KW-0963">Cytoplasm</keyword>
<sequence>MIYPDRKGFPIILSAPSGAGKTTLCRGIVALHPEIYYSISVTSRPPRAGEREGQDYRFVPAKEFEQMLEEGRLLEWAMVHENYYGTPRKQIDDKLNAGQDVIMDIDTVGARSIKKLYPQAVTIFVLPPTFKELKTRLKGRAADSEEVINKRLNRAKLEMQEIGDFEYWLINDKFDQTVKAVAAIIEAERCRLVRYNRDEVVNVIK</sequence>
<dbReference type="GO" id="GO:0004385">
    <property type="term" value="F:GMP kinase activity"/>
    <property type="evidence" value="ECO:0007669"/>
    <property type="project" value="UniProtKB-UniRule"/>
</dbReference>
<evidence type="ECO:0000256" key="4">
    <source>
        <dbReference type="ARBA" id="ARBA00012961"/>
    </source>
</evidence>
<dbReference type="SMART" id="SM00072">
    <property type="entry name" value="GuKc"/>
    <property type="match status" value="1"/>
</dbReference>
<keyword evidence="8 13" id="KW-0547">Nucleotide-binding</keyword>
<evidence type="ECO:0000256" key="3">
    <source>
        <dbReference type="ARBA" id="ARBA00005790"/>
    </source>
</evidence>
<evidence type="ECO:0000313" key="16">
    <source>
        <dbReference type="Proteomes" id="UP000736328"/>
    </source>
</evidence>
<dbReference type="InterPro" id="IPR027417">
    <property type="entry name" value="P-loop_NTPase"/>
</dbReference>
<dbReference type="SUPFAM" id="SSF52540">
    <property type="entry name" value="P-loop containing nucleoside triphosphate hydrolases"/>
    <property type="match status" value="1"/>
</dbReference>
<dbReference type="PANTHER" id="PTHR23117:SF13">
    <property type="entry name" value="GUANYLATE KINASE"/>
    <property type="match status" value="1"/>
</dbReference>
<accession>A0A933MK89</accession>
<comment type="function">
    <text evidence="1 13">Essential for recycling GMP and indirectly, cGMP.</text>
</comment>
<comment type="subcellular location">
    <subcellularLocation>
        <location evidence="2 13">Cytoplasm</location>
    </subcellularLocation>
</comment>
<dbReference type="GO" id="GO:0005524">
    <property type="term" value="F:ATP binding"/>
    <property type="evidence" value="ECO:0007669"/>
    <property type="project" value="UniProtKB-UniRule"/>
</dbReference>
<evidence type="ECO:0000256" key="11">
    <source>
        <dbReference type="ARBA" id="ARBA00030128"/>
    </source>
</evidence>
<evidence type="ECO:0000256" key="1">
    <source>
        <dbReference type="ARBA" id="ARBA00003531"/>
    </source>
</evidence>